<comment type="similarity">
    <text evidence="3">Belongs to the small GTPase superfamily. SAR1 family.</text>
</comment>
<dbReference type="OrthoDB" id="2011769at2759"/>
<dbReference type="PROSITE" id="PS51417">
    <property type="entry name" value="ARF"/>
    <property type="match status" value="1"/>
</dbReference>
<dbReference type="GO" id="GO:0046872">
    <property type="term" value="F:metal ion binding"/>
    <property type="evidence" value="ECO:0007669"/>
    <property type="project" value="UniProtKB-KW"/>
</dbReference>
<feature type="binding site" evidence="13">
    <location>
        <position position="51"/>
    </location>
    <ligand>
        <name>Mg(2+)</name>
        <dbReference type="ChEBI" id="CHEBI:18420"/>
    </ligand>
</feature>
<dbReference type="GO" id="GO:0005525">
    <property type="term" value="F:GTP binding"/>
    <property type="evidence" value="ECO:0007669"/>
    <property type="project" value="UniProtKB-KW"/>
</dbReference>
<name>A0A9P3PEM4_LYOSH</name>
<dbReference type="EMBL" id="BRPK01000002">
    <property type="protein sequence ID" value="GLB34580.1"/>
    <property type="molecule type" value="Genomic_DNA"/>
</dbReference>
<evidence type="ECO:0000313" key="14">
    <source>
        <dbReference type="EMBL" id="GLB34580.1"/>
    </source>
</evidence>
<keyword evidence="10 12" id="KW-0342">GTP-binding</keyword>
<dbReference type="AlphaFoldDB" id="A0A9P3PEM4"/>
<evidence type="ECO:0000256" key="4">
    <source>
        <dbReference type="ARBA" id="ARBA00022448"/>
    </source>
</evidence>
<keyword evidence="9" id="KW-0333">Golgi apparatus</keyword>
<dbReference type="PROSITE" id="PS51422">
    <property type="entry name" value="SAR1"/>
    <property type="match status" value="1"/>
</dbReference>
<evidence type="ECO:0000313" key="15">
    <source>
        <dbReference type="Proteomes" id="UP001063166"/>
    </source>
</evidence>
<dbReference type="SMART" id="SM00178">
    <property type="entry name" value="SAR"/>
    <property type="match status" value="1"/>
</dbReference>
<evidence type="ECO:0000256" key="12">
    <source>
        <dbReference type="PIRSR" id="PIRSR606689-1"/>
    </source>
</evidence>
<evidence type="ECO:0000256" key="6">
    <source>
        <dbReference type="ARBA" id="ARBA00022824"/>
    </source>
</evidence>
<evidence type="ECO:0000256" key="8">
    <source>
        <dbReference type="ARBA" id="ARBA00022927"/>
    </source>
</evidence>
<keyword evidence="13" id="KW-0479">Metal-binding</keyword>
<feature type="binding site" evidence="11">
    <location>
        <position position="30"/>
    </location>
    <ligand>
        <name>GTP</name>
        <dbReference type="ChEBI" id="CHEBI:37565"/>
    </ligand>
</feature>
<evidence type="ECO:0000256" key="9">
    <source>
        <dbReference type="ARBA" id="ARBA00023034"/>
    </source>
</evidence>
<evidence type="ECO:0000256" key="1">
    <source>
        <dbReference type="ARBA" id="ARBA00004240"/>
    </source>
</evidence>
<feature type="binding site" evidence="12">
    <location>
        <position position="73"/>
    </location>
    <ligand>
        <name>GTP</name>
        <dbReference type="ChEBI" id="CHEBI:37565"/>
    </ligand>
</feature>
<keyword evidence="15" id="KW-1185">Reference proteome</keyword>
<keyword evidence="8" id="KW-0653">Protein transport</keyword>
<dbReference type="GO" id="GO:0003924">
    <property type="term" value="F:GTPase activity"/>
    <property type="evidence" value="ECO:0007669"/>
    <property type="project" value="InterPro"/>
</dbReference>
<keyword evidence="7" id="KW-0931">ER-Golgi transport</keyword>
<dbReference type="GO" id="GO:0006886">
    <property type="term" value="P:intracellular protein transport"/>
    <property type="evidence" value="ECO:0007669"/>
    <property type="project" value="InterPro"/>
</dbReference>
<keyword evidence="4" id="KW-0813">Transport</keyword>
<comment type="subcellular location">
    <subcellularLocation>
        <location evidence="1">Endoplasmic reticulum</location>
    </subcellularLocation>
    <subcellularLocation>
        <location evidence="2">Golgi apparatus</location>
    </subcellularLocation>
</comment>
<dbReference type="InterPro" id="IPR006687">
    <property type="entry name" value="Small_GTPase_SAR1"/>
</dbReference>
<evidence type="ECO:0000256" key="7">
    <source>
        <dbReference type="ARBA" id="ARBA00022892"/>
    </source>
</evidence>
<evidence type="ECO:0000256" key="13">
    <source>
        <dbReference type="PIRSR" id="PIRSR606689-2"/>
    </source>
</evidence>
<sequence length="192" mass="21578">MSFFNRVWDDITQLELSQKNARILFLGPFNSRKRALLHVLKNGTFAALAPTIHPASEEITLGKGNFTAYELGGQALTRRRWRDYFDELDGVVFVVDSADVELFAESKEELDALLVNEQLANVPILVSATRSMLRVQSARRSCDIALAFHRPLARTNPPSVIFDPLKCSCALLYTGKGMSKVFDGSYSMFERK</sequence>
<dbReference type="SUPFAM" id="SSF52540">
    <property type="entry name" value="P-loop containing nucleoside triphosphate hydrolases"/>
    <property type="match status" value="1"/>
</dbReference>
<dbReference type="Gene3D" id="3.40.50.300">
    <property type="entry name" value="P-loop containing nucleotide triphosphate hydrolases"/>
    <property type="match status" value="1"/>
</dbReference>
<dbReference type="GO" id="GO:0005794">
    <property type="term" value="C:Golgi apparatus"/>
    <property type="evidence" value="ECO:0007669"/>
    <property type="project" value="UniProtKB-SubCell"/>
</dbReference>
<protein>
    <submittedName>
        <fullName evidence="14">Small GTPase superfamily, SAR1 family protein</fullName>
    </submittedName>
</protein>
<proteinExistence type="inferred from homology"/>
<gene>
    <name evidence="14" type="primary">SAR1</name>
    <name evidence="14" type="ORF">LshimejAT787_0201450</name>
</gene>
<accession>A0A9P3PEM4</accession>
<evidence type="ECO:0000256" key="3">
    <source>
        <dbReference type="ARBA" id="ARBA00007507"/>
    </source>
</evidence>
<keyword evidence="6" id="KW-0256">Endoplasmic reticulum</keyword>
<dbReference type="SMART" id="SM00177">
    <property type="entry name" value="ARF"/>
    <property type="match status" value="1"/>
</dbReference>
<keyword evidence="5 11" id="KW-0547">Nucleotide-binding</keyword>
<dbReference type="InterPro" id="IPR027417">
    <property type="entry name" value="P-loop_NTPase"/>
</dbReference>
<dbReference type="Pfam" id="PF00025">
    <property type="entry name" value="Arf"/>
    <property type="match status" value="1"/>
</dbReference>
<feature type="binding site" evidence="11">
    <location>
        <position position="33"/>
    </location>
    <ligand>
        <name>GTP</name>
        <dbReference type="ChEBI" id="CHEBI:37565"/>
    </ligand>
</feature>
<evidence type="ECO:0000256" key="10">
    <source>
        <dbReference type="ARBA" id="ARBA00023134"/>
    </source>
</evidence>
<dbReference type="Proteomes" id="UP001063166">
    <property type="component" value="Unassembled WGS sequence"/>
</dbReference>
<evidence type="ECO:0000256" key="11">
    <source>
        <dbReference type="PIRSR" id="PIRSR606687-2"/>
    </source>
</evidence>
<evidence type="ECO:0000256" key="2">
    <source>
        <dbReference type="ARBA" id="ARBA00004555"/>
    </source>
</evidence>
<reference evidence="14" key="1">
    <citation type="submission" date="2022-07" db="EMBL/GenBank/DDBJ databases">
        <title>The genome of Lyophyllum shimeji provides insight into the initial evolution of ectomycorrhizal fungal genome.</title>
        <authorList>
            <person name="Kobayashi Y."/>
            <person name="Shibata T."/>
            <person name="Hirakawa H."/>
            <person name="Shigenobu S."/>
            <person name="Nishiyama T."/>
            <person name="Yamada A."/>
            <person name="Hasebe M."/>
            <person name="Kawaguchi M."/>
        </authorList>
    </citation>
    <scope>NUCLEOTIDE SEQUENCE</scope>
    <source>
        <strain evidence="14">AT787</strain>
    </source>
</reference>
<dbReference type="GO" id="GO:0005783">
    <property type="term" value="C:endoplasmic reticulum"/>
    <property type="evidence" value="ECO:0007669"/>
    <property type="project" value="UniProtKB-SubCell"/>
</dbReference>
<dbReference type="PANTHER" id="PTHR45684">
    <property type="entry name" value="RE74312P"/>
    <property type="match status" value="1"/>
</dbReference>
<dbReference type="PRINTS" id="PR00328">
    <property type="entry name" value="SAR1GTPBP"/>
</dbReference>
<dbReference type="InterPro" id="IPR006689">
    <property type="entry name" value="Small_GTPase_ARF/SAR"/>
</dbReference>
<dbReference type="GO" id="GO:0016192">
    <property type="term" value="P:vesicle-mediated transport"/>
    <property type="evidence" value="ECO:0007669"/>
    <property type="project" value="UniProtKB-KW"/>
</dbReference>
<evidence type="ECO:0000256" key="5">
    <source>
        <dbReference type="ARBA" id="ARBA00022741"/>
    </source>
</evidence>
<comment type="caution">
    <text evidence="14">The sequence shown here is derived from an EMBL/GenBank/DDBJ whole genome shotgun (WGS) entry which is preliminary data.</text>
</comment>
<organism evidence="14 15">
    <name type="scientific">Lyophyllum shimeji</name>
    <name type="common">Hon-shimeji</name>
    <name type="synonym">Tricholoma shimeji</name>
    <dbReference type="NCBI Taxonomy" id="47721"/>
    <lineage>
        <taxon>Eukaryota</taxon>
        <taxon>Fungi</taxon>
        <taxon>Dikarya</taxon>
        <taxon>Basidiomycota</taxon>
        <taxon>Agaricomycotina</taxon>
        <taxon>Agaricomycetes</taxon>
        <taxon>Agaricomycetidae</taxon>
        <taxon>Agaricales</taxon>
        <taxon>Tricholomatineae</taxon>
        <taxon>Lyophyllaceae</taxon>
        <taxon>Lyophyllum</taxon>
    </lineage>
</organism>
<keyword evidence="13" id="KW-0460">Magnesium</keyword>